<dbReference type="AlphaFoldDB" id="A0A3B3ZVR8"/>
<dbReference type="PANTHER" id="PTHR31859">
    <property type="entry name" value="TETRATRICOPEPTIDE REPEAT PROTEIN 39 FAMILY MEMBER"/>
    <property type="match status" value="1"/>
</dbReference>
<name>A0A3B3ZVR8_9GOBI</name>
<proteinExistence type="predicted"/>
<protein>
    <submittedName>
        <fullName evidence="3">Uncharacterized protein</fullName>
    </submittedName>
</protein>
<reference evidence="3" key="2">
    <citation type="submission" date="2025-09" db="UniProtKB">
        <authorList>
            <consortium name="Ensembl"/>
        </authorList>
    </citation>
    <scope>IDENTIFICATION</scope>
</reference>
<dbReference type="Ensembl" id="ENSPMGT00000009062.1">
    <property type="protein sequence ID" value="ENSPMGP00000008519.1"/>
    <property type="gene ID" value="ENSPMGG00000007048.1"/>
</dbReference>
<dbReference type="Proteomes" id="UP000261520">
    <property type="component" value="Unplaced"/>
</dbReference>
<reference evidence="3" key="1">
    <citation type="submission" date="2025-08" db="UniProtKB">
        <authorList>
            <consortium name="Ensembl"/>
        </authorList>
    </citation>
    <scope>IDENTIFICATION</scope>
</reference>
<accession>A0A3B3ZVR8</accession>
<dbReference type="Pfam" id="PF10300">
    <property type="entry name" value="Iml2-TPR_39"/>
    <property type="match status" value="1"/>
</dbReference>
<organism evidence="3 4">
    <name type="scientific">Periophthalmus magnuspinnatus</name>
    <dbReference type="NCBI Taxonomy" id="409849"/>
    <lineage>
        <taxon>Eukaryota</taxon>
        <taxon>Metazoa</taxon>
        <taxon>Chordata</taxon>
        <taxon>Craniata</taxon>
        <taxon>Vertebrata</taxon>
        <taxon>Euteleostomi</taxon>
        <taxon>Actinopterygii</taxon>
        <taxon>Neopterygii</taxon>
        <taxon>Teleostei</taxon>
        <taxon>Neoteleostei</taxon>
        <taxon>Acanthomorphata</taxon>
        <taxon>Gobiaria</taxon>
        <taxon>Gobiiformes</taxon>
        <taxon>Gobioidei</taxon>
        <taxon>Gobiidae</taxon>
        <taxon>Oxudercinae</taxon>
        <taxon>Periophthalmus</taxon>
    </lineage>
</organism>
<keyword evidence="1" id="KW-0677">Repeat</keyword>
<evidence type="ECO:0000256" key="1">
    <source>
        <dbReference type="ARBA" id="ARBA00022737"/>
    </source>
</evidence>
<evidence type="ECO:0000256" key="2">
    <source>
        <dbReference type="ARBA" id="ARBA00022803"/>
    </source>
</evidence>
<dbReference type="InterPro" id="IPR019412">
    <property type="entry name" value="IML2/TPR_39"/>
</dbReference>
<dbReference type="PANTHER" id="PTHR31859:SF4">
    <property type="entry name" value="TETRATRICOPEPTIDE REPEAT PROTEIN 39B"/>
    <property type="match status" value="1"/>
</dbReference>
<keyword evidence="4" id="KW-1185">Reference proteome</keyword>
<keyword evidence="2" id="KW-0802">TPR repeat</keyword>
<evidence type="ECO:0000313" key="4">
    <source>
        <dbReference type="Proteomes" id="UP000261520"/>
    </source>
</evidence>
<evidence type="ECO:0000313" key="3">
    <source>
        <dbReference type="Ensembl" id="ENSPMGP00000008519.1"/>
    </source>
</evidence>
<sequence>MDLNPSSFLYGKVDWPSLSVRRKQHSMKCIYKTTSKTARIPHLSTALKECSTALEYFLNNHFADALALLKPWKDQSMYHAMGYCSILVMQAGMTFDPKDMDAAMTSLRDALQTCQRFRKKTGLVETLTSFLYRQTSENLTEGNL</sequence>